<accession>I2F6V9</accession>
<dbReference type="Proteomes" id="UP000002881">
    <property type="component" value="Chromosome"/>
</dbReference>
<dbReference type="eggNOG" id="ENOG5033JXB">
    <property type="taxonomic scope" value="Bacteria"/>
</dbReference>
<protein>
    <submittedName>
        <fullName evidence="1">Uncharacterized protein</fullName>
    </submittedName>
</protein>
<evidence type="ECO:0000313" key="2">
    <source>
        <dbReference type="Proteomes" id="UP000002881"/>
    </source>
</evidence>
<dbReference type="EMBL" id="CP003532">
    <property type="protein sequence ID" value="AFK07662.1"/>
    <property type="molecule type" value="Genomic_DNA"/>
</dbReference>
<dbReference type="InterPro" id="IPR016181">
    <property type="entry name" value="Acyl_CoA_acyltransferase"/>
</dbReference>
<proteinExistence type="predicted"/>
<dbReference type="KEGG" id="mpg:Theba_2019"/>
<evidence type="ECO:0000313" key="1">
    <source>
        <dbReference type="EMBL" id="AFK07662.1"/>
    </source>
</evidence>
<sequence>MILHSKSSMTDAYRSLLTPLLSKISGIDEVYLFVSLGKPVESILKEIGFKVEGYSFVLKRRLISSSLETPEEIDFTTFDLEKHGETFCKIINSAFAKLAGHFDIDPNWLKSNLSISTVPDSGIQLLYKENEPVGLFFSEINSERLLEIGPLALLPGF</sequence>
<gene>
    <name evidence="1" type="ORF">Theba_2019</name>
</gene>
<dbReference type="AlphaFoldDB" id="I2F6V9"/>
<reference evidence="1 2" key="1">
    <citation type="journal article" date="2012" name="Genome Biol. Evol.">
        <title>Genome Sequence of the Mesophilic Thermotogales Bacterium Mesotoga prima MesG1.Ag.4.2 Reveals the Largest Thermotogales Genome To Date.</title>
        <authorList>
            <person name="Zhaxybayeva O."/>
            <person name="Swithers K.S."/>
            <person name="Foght J."/>
            <person name="Green A.G."/>
            <person name="Bruce D."/>
            <person name="Detter C."/>
            <person name="Han S."/>
            <person name="Teshima H."/>
            <person name="Han J."/>
            <person name="Woyke T."/>
            <person name="Pitluck S."/>
            <person name="Nolan M."/>
            <person name="Ivanova N."/>
            <person name="Pati A."/>
            <person name="Land M.L."/>
            <person name="Dlutek M."/>
            <person name="Doolittle W.F."/>
            <person name="Noll K.M."/>
            <person name="Nesbo C.L."/>
        </authorList>
    </citation>
    <scope>NUCLEOTIDE SEQUENCE [LARGE SCALE GENOMIC DNA]</scope>
    <source>
        <strain evidence="2">mesG1.Ag.4.2</strain>
    </source>
</reference>
<keyword evidence="2" id="KW-1185">Reference proteome</keyword>
<organism evidence="1 2">
    <name type="scientific">Mesotoga prima MesG1.Ag.4.2</name>
    <dbReference type="NCBI Taxonomy" id="660470"/>
    <lineage>
        <taxon>Bacteria</taxon>
        <taxon>Thermotogati</taxon>
        <taxon>Thermotogota</taxon>
        <taxon>Thermotogae</taxon>
        <taxon>Kosmotogales</taxon>
        <taxon>Kosmotogaceae</taxon>
        <taxon>Mesotoga</taxon>
    </lineage>
</organism>
<dbReference type="HOGENOM" id="CLU_1675811_0_0_0"/>
<dbReference type="SUPFAM" id="SSF55729">
    <property type="entry name" value="Acyl-CoA N-acyltransferases (Nat)"/>
    <property type="match status" value="1"/>
</dbReference>
<name>I2F6V9_9BACT</name>